<dbReference type="GO" id="GO:0005829">
    <property type="term" value="C:cytosol"/>
    <property type="evidence" value="ECO:0007669"/>
    <property type="project" value="TreeGrafter"/>
</dbReference>
<protein>
    <submittedName>
        <fullName evidence="3">Flavoprotein</fullName>
    </submittedName>
</protein>
<dbReference type="InterPro" id="IPR029039">
    <property type="entry name" value="Flavoprotein-like_sf"/>
</dbReference>
<dbReference type="PANTHER" id="PTHR30543:SF21">
    <property type="entry name" value="NAD(P)H-DEPENDENT FMN REDUCTASE LOT6"/>
    <property type="match status" value="1"/>
</dbReference>
<evidence type="ECO:0000256" key="1">
    <source>
        <dbReference type="ARBA" id="ARBA00009428"/>
    </source>
</evidence>
<accession>A0A109G9H1</accession>
<dbReference type="SUPFAM" id="SSF52218">
    <property type="entry name" value="Flavoproteins"/>
    <property type="match status" value="1"/>
</dbReference>
<dbReference type="AlphaFoldDB" id="A0A109G9H1"/>
<dbReference type="Proteomes" id="UP000065797">
    <property type="component" value="Unassembled WGS sequence"/>
</dbReference>
<name>A0A109G9H1_BACMY</name>
<dbReference type="InterPro" id="IPR050712">
    <property type="entry name" value="NAD(P)H-dep_reductase"/>
</dbReference>
<sequence>MSIHKKIIAISGSIREGSSNTNILKTLAAFIPEGIDYTIYNGIEELPHFNPDVDRVGAPVVVEEFRKTLSEAHALIICTPEYAKSIPGVLKNALEWLVSSAELYKKPVAIITASPSIAGGDKAHESLLLTLGMLDTIVVQNGSLLIPSVRTKFSDDAKITDEDTKKALISLVQSVVDEIKK</sequence>
<comment type="caution">
    <text evidence="3">The sequence shown here is derived from an EMBL/GenBank/DDBJ whole genome shotgun (WGS) entry which is preliminary data.</text>
</comment>
<dbReference type="GO" id="GO:0010181">
    <property type="term" value="F:FMN binding"/>
    <property type="evidence" value="ECO:0007669"/>
    <property type="project" value="TreeGrafter"/>
</dbReference>
<dbReference type="Pfam" id="PF03358">
    <property type="entry name" value="FMN_red"/>
    <property type="match status" value="1"/>
</dbReference>
<dbReference type="InterPro" id="IPR005025">
    <property type="entry name" value="FMN_Rdtase-like_dom"/>
</dbReference>
<dbReference type="EMBL" id="LRPH01000049">
    <property type="protein sequence ID" value="KWU62687.1"/>
    <property type="molecule type" value="Genomic_DNA"/>
</dbReference>
<comment type="similarity">
    <text evidence="1">Belongs to the azoreductase type 2 family.</text>
</comment>
<dbReference type="OMA" id="LECWLAP"/>
<evidence type="ECO:0000313" key="3">
    <source>
        <dbReference type="EMBL" id="KWU62687.1"/>
    </source>
</evidence>
<evidence type="ECO:0000259" key="2">
    <source>
        <dbReference type="Pfam" id="PF03358"/>
    </source>
</evidence>
<dbReference type="RefSeq" id="WP_012261165.1">
    <property type="nucleotide sequence ID" value="NZ_CP036064.1"/>
</dbReference>
<gene>
    <name evidence="3" type="ORF">AWW70_14815</name>
</gene>
<organism evidence="3 4">
    <name type="scientific">Bacillus mycoides</name>
    <dbReference type="NCBI Taxonomy" id="1405"/>
    <lineage>
        <taxon>Bacteria</taxon>
        <taxon>Bacillati</taxon>
        <taxon>Bacillota</taxon>
        <taxon>Bacilli</taxon>
        <taxon>Bacillales</taxon>
        <taxon>Bacillaceae</taxon>
        <taxon>Bacillus</taxon>
        <taxon>Bacillus cereus group</taxon>
    </lineage>
</organism>
<dbReference type="GO" id="GO:0016491">
    <property type="term" value="F:oxidoreductase activity"/>
    <property type="evidence" value="ECO:0007669"/>
    <property type="project" value="InterPro"/>
</dbReference>
<reference evidence="3 4" key="1">
    <citation type="submission" date="2016-01" db="EMBL/GenBank/DDBJ databases">
        <authorList>
            <person name="McClelland M."/>
            <person name="Jain A."/>
            <person name="Saraogi P."/>
            <person name="Mendelson R."/>
            <person name="Westerman R."/>
            <person name="SanMiguel P."/>
            <person name="Csonka L."/>
        </authorList>
    </citation>
    <scope>NUCLEOTIDE SEQUENCE [LARGE SCALE GENOMIC DNA]</scope>
    <source>
        <strain evidence="3 4">PE8-15</strain>
    </source>
</reference>
<evidence type="ECO:0000313" key="4">
    <source>
        <dbReference type="Proteomes" id="UP000065797"/>
    </source>
</evidence>
<dbReference type="Gene3D" id="3.40.50.360">
    <property type="match status" value="1"/>
</dbReference>
<feature type="domain" description="NADPH-dependent FMN reductase-like" evidence="2">
    <location>
        <begin position="6"/>
        <end position="148"/>
    </location>
</feature>
<proteinExistence type="inferred from homology"/>
<dbReference type="PANTHER" id="PTHR30543">
    <property type="entry name" value="CHROMATE REDUCTASE"/>
    <property type="match status" value="1"/>
</dbReference>